<feature type="domain" description="Lsr2 DNA-binding" evidence="2">
    <location>
        <begin position="182"/>
        <end position="212"/>
    </location>
</feature>
<reference evidence="3 4" key="1">
    <citation type="submission" date="2019-09" db="EMBL/GenBank/DDBJ databases">
        <title>Actinomadura physcomitrii sp. nov., a novel actinomycete isolated from moss [Physcomitrium sphaericum (Ludw) Fuernr].</title>
        <authorList>
            <person name="Zhuang X."/>
            <person name="Liu C."/>
        </authorList>
    </citation>
    <scope>NUCLEOTIDE SEQUENCE [LARGE SCALE GENOMIC DNA]</scope>
    <source>
        <strain evidence="3 4">HMC1</strain>
    </source>
</reference>
<evidence type="ECO:0000259" key="2">
    <source>
        <dbReference type="Pfam" id="PF23359"/>
    </source>
</evidence>
<dbReference type="RefSeq" id="WP_151565753.1">
    <property type="nucleotide sequence ID" value="NZ_WBMT01000017.1"/>
</dbReference>
<dbReference type="EMBL" id="WBMT01000017">
    <property type="protein sequence ID" value="KAB2344125.1"/>
    <property type="molecule type" value="Genomic_DNA"/>
</dbReference>
<comment type="caution">
    <text evidence="3">The sequence shown here is derived from an EMBL/GenBank/DDBJ whole genome shotgun (WGS) entry which is preliminary data.</text>
</comment>
<evidence type="ECO:0000313" key="3">
    <source>
        <dbReference type="EMBL" id="KAB2344125.1"/>
    </source>
</evidence>
<dbReference type="Pfam" id="PF23359">
    <property type="entry name" value="Lsr2_DNA-bd"/>
    <property type="match status" value="1"/>
</dbReference>
<dbReference type="GO" id="GO:0016746">
    <property type="term" value="F:acyltransferase activity"/>
    <property type="evidence" value="ECO:0007669"/>
    <property type="project" value="InterPro"/>
</dbReference>
<dbReference type="AlphaFoldDB" id="A0A6H9YFB2"/>
<dbReference type="GO" id="GO:0003677">
    <property type="term" value="F:DNA binding"/>
    <property type="evidence" value="ECO:0007669"/>
    <property type="project" value="UniProtKB-KW"/>
</dbReference>
<dbReference type="InterPro" id="IPR036625">
    <property type="entry name" value="E3-bd_dom_sf"/>
</dbReference>
<sequence>MPAQELSRAHARDWLVNPWYGAVTIDGQGPPSDAVPGRPAQGFTAYQGTKLVIFTGGEDNLRVRVRVESWSSEPPIADDHSEIGPETSELAAPSGLITISDGDASADQFELPSPGTYRARVTGHGQDAAQLYREAVARSTDLNDPQFQAEWAQLHGREEYVIQLWPTADRPQTTEPGQDDHLEAIRAWARSRGLKVNVQGPVPEAIRAMYDASH</sequence>
<keyword evidence="4" id="KW-1185">Reference proteome</keyword>
<dbReference type="Gene3D" id="4.10.320.10">
    <property type="entry name" value="E3-binding domain"/>
    <property type="match status" value="1"/>
</dbReference>
<organism evidence="3 4">
    <name type="scientific">Actinomadura rudentiformis</name>
    <dbReference type="NCBI Taxonomy" id="359158"/>
    <lineage>
        <taxon>Bacteria</taxon>
        <taxon>Bacillati</taxon>
        <taxon>Actinomycetota</taxon>
        <taxon>Actinomycetes</taxon>
        <taxon>Streptosporangiales</taxon>
        <taxon>Thermomonosporaceae</taxon>
        <taxon>Actinomadura</taxon>
    </lineage>
</organism>
<evidence type="ECO:0000313" key="4">
    <source>
        <dbReference type="Proteomes" id="UP000468735"/>
    </source>
</evidence>
<keyword evidence="1" id="KW-0238">DNA-binding</keyword>
<gene>
    <name evidence="3" type="ORF">F8566_32965</name>
</gene>
<protein>
    <recommendedName>
        <fullName evidence="2">Lsr2 DNA-binding domain-containing protein</fullName>
    </recommendedName>
</protein>
<proteinExistence type="predicted"/>
<dbReference type="OrthoDB" id="4485313at2"/>
<dbReference type="Proteomes" id="UP000468735">
    <property type="component" value="Unassembled WGS sequence"/>
</dbReference>
<accession>A0A6H9YFB2</accession>
<dbReference type="InterPro" id="IPR055370">
    <property type="entry name" value="Lsr2_DNA-bd"/>
</dbReference>
<evidence type="ECO:0000256" key="1">
    <source>
        <dbReference type="ARBA" id="ARBA00023125"/>
    </source>
</evidence>
<name>A0A6H9YFB2_9ACTN</name>